<dbReference type="RefSeq" id="WP_193178936.1">
    <property type="nucleotide sequence ID" value="NZ_JACVXA010000003.1"/>
</dbReference>
<accession>A0A8J6YSJ1</accession>
<keyword evidence="7 14" id="KW-0418">Kinase</keyword>
<dbReference type="PANTHER" id="PTHR45436:SF1">
    <property type="entry name" value="SENSOR PROTEIN QSEC"/>
    <property type="match status" value="1"/>
</dbReference>
<dbReference type="PANTHER" id="PTHR45436">
    <property type="entry name" value="SENSOR HISTIDINE KINASE YKOH"/>
    <property type="match status" value="1"/>
</dbReference>
<dbReference type="CDD" id="cd00082">
    <property type="entry name" value="HisKA"/>
    <property type="match status" value="1"/>
</dbReference>
<dbReference type="EC" id="2.7.13.3" evidence="3"/>
<organism evidence="14 15">
    <name type="scientific">Mangrovicoccus algicola</name>
    <dbReference type="NCBI Taxonomy" id="2771008"/>
    <lineage>
        <taxon>Bacteria</taxon>
        <taxon>Pseudomonadati</taxon>
        <taxon>Pseudomonadota</taxon>
        <taxon>Alphaproteobacteria</taxon>
        <taxon>Rhodobacterales</taxon>
        <taxon>Paracoccaceae</taxon>
        <taxon>Mangrovicoccus</taxon>
    </lineage>
</organism>
<dbReference type="InterPro" id="IPR003660">
    <property type="entry name" value="HAMP_dom"/>
</dbReference>
<comment type="caution">
    <text evidence="14">The sequence shown here is derived from an EMBL/GenBank/DDBJ whole genome shotgun (WGS) entry which is preliminary data.</text>
</comment>
<dbReference type="Gene3D" id="3.30.565.10">
    <property type="entry name" value="Histidine kinase-like ATPase, C-terminal domain"/>
    <property type="match status" value="1"/>
</dbReference>
<gene>
    <name evidence="14" type="ORF">ICN82_00845</name>
</gene>
<dbReference type="SMART" id="SM00387">
    <property type="entry name" value="HATPase_c"/>
    <property type="match status" value="1"/>
</dbReference>
<dbReference type="Pfam" id="PF02518">
    <property type="entry name" value="HATPase_c"/>
    <property type="match status" value="1"/>
</dbReference>
<comment type="subcellular location">
    <subcellularLocation>
        <location evidence="2">Membrane</location>
    </subcellularLocation>
</comment>
<evidence type="ECO:0000256" key="5">
    <source>
        <dbReference type="ARBA" id="ARBA00022679"/>
    </source>
</evidence>
<dbReference type="GO" id="GO:0000155">
    <property type="term" value="F:phosphorelay sensor kinase activity"/>
    <property type="evidence" value="ECO:0007669"/>
    <property type="project" value="InterPro"/>
</dbReference>
<feature type="transmembrane region" description="Helical" evidence="11">
    <location>
        <begin position="167"/>
        <end position="190"/>
    </location>
</feature>
<dbReference type="InterPro" id="IPR004358">
    <property type="entry name" value="Sig_transdc_His_kin-like_C"/>
</dbReference>
<keyword evidence="8 11" id="KW-1133">Transmembrane helix</keyword>
<evidence type="ECO:0000256" key="8">
    <source>
        <dbReference type="ARBA" id="ARBA00022989"/>
    </source>
</evidence>
<dbReference type="Gene3D" id="1.10.287.130">
    <property type="match status" value="1"/>
</dbReference>
<dbReference type="InterPro" id="IPR005467">
    <property type="entry name" value="His_kinase_dom"/>
</dbReference>
<dbReference type="GO" id="GO:0005886">
    <property type="term" value="C:plasma membrane"/>
    <property type="evidence" value="ECO:0007669"/>
    <property type="project" value="TreeGrafter"/>
</dbReference>
<keyword evidence="10 11" id="KW-0472">Membrane</keyword>
<feature type="domain" description="Histidine kinase" evidence="12">
    <location>
        <begin position="250"/>
        <end position="460"/>
    </location>
</feature>
<evidence type="ECO:0000256" key="3">
    <source>
        <dbReference type="ARBA" id="ARBA00012438"/>
    </source>
</evidence>
<dbReference type="PRINTS" id="PR00344">
    <property type="entry name" value="BCTRLSENSOR"/>
</dbReference>
<dbReference type="Proteomes" id="UP000609121">
    <property type="component" value="Unassembled WGS sequence"/>
</dbReference>
<dbReference type="PROSITE" id="PS50885">
    <property type="entry name" value="HAMP"/>
    <property type="match status" value="1"/>
</dbReference>
<dbReference type="InterPro" id="IPR036890">
    <property type="entry name" value="HATPase_C_sf"/>
</dbReference>
<name>A0A8J6YSJ1_9RHOB</name>
<evidence type="ECO:0000313" key="15">
    <source>
        <dbReference type="Proteomes" id="UP000609121"/>
    </source>
</evidence>
<evidence type="ECO:0000256" key="7">
    <source>
        <dbReference type="ARBA" id="ARBA00022777"/>
    </source>
</evidence>
<protein>
    <recommendedName>
        <fullName evidence="3">histidine kinase</fullName>
        <ecNumber evidence="3">2.7.13.3</ecNumber>
    </recommendedName>
</protein>
<dbReference type="InterPro" id="IPR003661">
    <property type="entry name" value="HisK_dim/P_dom"/>
</dbReference>
<comment type="catalytic activity">
    <reaction evidence="1">
        <text>ATP + protein L-histidine = ADP + protein N-phospho-L-histidine.</text>
        <dbReference type="EC" id="2.7.13.3"/>
    </reaction>
</comment>
<dbReference type="PROSITE" id="PS50109">
    <property type="entry name" value="HIS_KIN"/>
    <property type="match status" value="1"/>
</dbReference>
<keyword evidence="15" id="KW-1185">Reference proteome</keyword>
<evidence type="ECO:0000256" key="9">
    <source>
        <dbReference type="ARBA" id="ARBA00023012"/>
    </source>
</evidence>
<dbReference type="InterPro" id="IPR050428">
    <property type="entry name" value="TCS_sensor_his_kinase"/>
</dbReference>
<evidence type="ECO:0000256" key="10">
    <source>
        <dbReference type="ARBA" id="ARBA00023136"/>
    </source>
</evidence>
<dbReference type="Pfam" id="PF08521">
    <property type="entry name" value="2CSK_N"/>
    <property type="match status" value="1"/>
</dbReference>
<dbReference type="SMART" id="SM00388">
    <property type="entry name" value="HisKA"/>
    <property type="match status" value="1"/>
</dbReference>
<evidence type="ECO:0000313" key="14">
    <source>
        <dbReference type="EMBL" id="MBE3636745.1"/>
    </source>
</evidence>
<reference evidence="14" key="1">
    <citation type="submission" date="2020-09" db="EMBL/GenBank/DDBJ databases">
        <title>A novel bacterium of genus Mangrovicoccus, isolated from South China Sea.</title>
        <authorList>
            <person name="Huang H."/>
            <person name="Mo K."/>
            <person name="Hu Y."/>
        </authorList>
    </citation>
    <scope>NUCLEOTIDE SEQUENCE</scope>
    <source>
        <strain evidence="14">HB182678</strain>
    </source>
</reference>
<keyword evidence="6 11" id="KW-0812">Transmembrane</keyword>
<dbReference type="SUPFAM" id="SSF55874">
    <property type="entry name" value="ATPase domain of HSP90 chaperone/DNA topoisomerase II/histidine kinase"/>
    <property type="match status" value="1"/>
</dbReference>
<evidence type="ECO:0000259" key="13">
    <source>
        <dbReference type="PROSITE" id="PS50885"/>
    </source>
</evidence>
<feature type="domain" description="HAMP" evidence="13">
    <location>
        <begin position="191"/>
        <end position="242"/>
    </location>
</feature>
<proteinExistence type="predicted"/>
<dbReference type="SUPFAM" id="SSF47384">
    <property type="entry name" value="Homodimeric domain of signal transducing histidine kinase"/>
    <property type="match status" value="1"/>
</dbReference>
<keyword evidence="4" id="KW-0597">Phosphoprotein</keyword>
<keyword evidence="9" id="KW-0902">Two-component regulatory system</keyword>
<sequence length="460" mass="48726">MSAPGATVSGSLRRRLFLTIIGPLILITLGSAAIRYHQFAGLSQRVYDNTLLTVALTISRDVMISEGDMLKTQLLTSLTGALGDTLYYRIVGPDGAWITGYSDAPPRPAALAAAAPGEPQVYDSRVGAMPVRVLSISEAMHDRPLDGVVTVEVWTTVNQRRALSMELLGQTAIQFAAILAAAAALLWFGIHSGLRPLRRLEEAILARSPQDLQPIRRAVPAELSTLVAAMNGLFARLDRAFVLRDAFISDSAHQIRTPVAAIQARAEACLTAPDEARLRQRVAALAEAARAAGRLVNQLLSQERVRGRELRSMAEPVDLAALMAATTRDFAAGALSRGIDVSFDIDGDPRPVTADPVMLGEMLTNLLENAVAHGGAGGWIAVTLRFCSGEAVLEVADRGPGIAPALRERVFDRFFRAAPGSGPGAGLGLAIVRDIARAHGGDACLAGTARGCTIRVSLRG</sequence>
<dbReference type="InterPro" id="IPR036097">
    <property type="entry name" value="HisK_dim/P_sf"/>
</dbReference>
<evidence type="ECO:0000256" key="6">
    <source>
        <dbReference type="ARBA" id="ARBA00022692"/>
    </source>
</evidence>
<evidence type="ECO:0000256" key="1">
    <source>
        <dbReference type="ARBA" id="ARBA00000085"/>
    </source>
</evidence>
<dbReference type="EMBL" id="JACVXA010000003">
    <property type="protein sequence ID" value="MBE3636745.1"/>
    <property type="molecule type" value="Genomic_DNA"/>
</dbReference>
<dbReference type="CDD" id="cd00075">
    <property type="entry name" value="HATPase"/>
    <property type="match status" value="1"/>
</dbReference>
<dbReference type="InterPro" id="IPR003594">
    <property type="entry name" value="HATPase_dom"/>
</dbReference>
<evidence type="ECO:0000259" key="12">
    <source>
        <dbReference type="PROSITE" id="PS50109"/>
    </source>
</evidence>
<dbReference type="AlphaFoldDB" id="A0A8J6YSJ1"/>
<dbReference type="InterPro" id="IPR013727">
    <property type="entry name" value="2CSK_N"/>
</dbReference>
<dbReference type="Pfam" id="PF00512">
    <property type="entry name" value="HisKA"/>
    <property type="match status" value="1"/>
</dbReference>
<evidence type="ECO:0000256" key="11">
    <source>
        <dbReference type="SAM" id="Phobius"/>
    </source>
</evidence>
<evidence type="ECO:0000256" key="2">
    <source>
        <dbReference type="ARBA" id="ARBA00004370"/>
    </source>
</evidence>
<evidence type="ECO:0000256" key="4">
    <source>
        <dbReference type="ARBA" id="ARBA00022553"/>
    </source>
</evidence>
<keyword evidence="5" id="KW-0808">Transferase</keyword>